<comment type="caution">
    <text evidence="1">The sequence shown here is derived from an EMBL/GenBank/DDBJ whole genome shotgun (WGS) entry which is preliminary data.</text>
</comment>
<dbReference type="Pfam" id="PF17265">
    <property type="entry name" value="DUF5331"/>
    <property type="match status" value="1"/>
</dbReference>
<evidence type="ECO:0000313" key="1">
    <source>
        <dbReference type="EMBL" id="MBE9223335.1"/>
    </source>
</evidence>
<name>A0ABR9V615_9CHRO</name>
<accession>A0ABR9V615</accession>
<gene>
    <name evidence="1" type="ORF">IQ215_11565</name>
</gene>
<proteinExistence type="predicted"/>
<sequence>MKLKIKDKWLDYWAINKKWITLFCEENNDWYDTSDNGKRPPAKLILGIVTALELELSEYLETFLYLNSDEDAIIQALGLDFDPDVELKKLEDIRKTSPAQITQSSPSYTSPLDDFRKQILNSNNQI</sequence>
<protein>
    <submittedName>
        <fullName evidence="1">Uncharacterized protein</fullName>
    </submittedName>
</protein>
<keyword evidence="2" id="KW-1185">Reference proteome</keyword>
<dbReference type="Proteomes" id="UP000654604">
    <property type="component" value="Unassembled WGS sequence"/>
</dbReference>
<dbReference type="InterPro" id="IPR020346">
    <property type="entry name" value="Uncharacterised_15.3kDa"/>
</dbReference>
<reference evidence="1 2" key="1">
    <citation type="submission" date="2020-10" db="EMBL/GenBank/DDBJ databases">
        <authorList>
            <person name="Castelo-Branco R."/>
            <person name="Eusebio N."/>
            <person name="Adriana R."/>
            <person name="Vieira A."/>
            <person name="Brugerolle De Fraissinette N."/>
            <person name="Rezende De Castro R."/>
            <person name="Schneider M.P."/>
            <person name="Vasconcelos V."/>
            <person name="Leao P.N."/>
        </authorList>
    </citation>
    <scope>NUCLEOTIDE SEQUENCE [LARGE SCALE GENOMIC DNA]</scope>
    <source>
        <strain evidence="1 2">LEGE 03274</strain>
    </source>
</reference>
<dbReference type="EMBL" id="JADEWC010000028">
    <property type="protein sequence ID" value="MBE9223335.1"/>
    <property type="molecule type" value="Genomic_DNA"/>
</dbReference>
<evidence type="ECO:0000313" key="2">
    <source>
        <dbReference type="Proteomes" id="UP000654604"/>
    </source>
</evidence>
<organism evidence="1 2">
    <name type="scientific">Cyanobacterium stanieri LEGE 03274</name>
    <dbReference type="NCBI Taxonomy" id="1828756"/>
    <lineage>
        <taxon>Bacteria</taxon>
        <taxon>Bacillati</taxon>
        <taxon>Cyanobacteriota</taxon>
        <taxon>Cyanophyceae</taxon>
        <taxon>Oscillatoriophycideae</taxon>
        <taxon>Chroococcales</taxon>
        <taxon>Geminocystaceae</taxon>
        <taxon>Cyanobacterium</taxon>
    </lineage>
</organism>
<dbReference type="RefSeq" id="WP_193801552.1">
    <property type="nucleotide sequence ID" value="NZ_JADEWC010000028.1"/>
</dbReference>